<reference evidence="21" key="2">
    <citation type="submission" date="2025-08" db="UniProtKB">
        <authorList>
            <consortium name="Ensembl"/>
        </authorList>
    </citation>
    <scope>IDENTIFICATION</scope>
    <source>
        <strain evidence="21">Glennie</strain>
    </source>
</reference>
<evidence type="ECO:0000256" key="1">
    <source>
        <dbReference type="ARBA" id="ARBA00004221"/>
    </source>
</evidence>
<keyword evidence="13 20" id="KW-1133">Transmembrane helix</keyword>
<dbReference type="GO" id="GO:0016324">
    <property type="term" value="C:apical plasma membrane"/>
    <property type="evidence" value="ECO:0007669"/>
    <property type="project" value="UniProtKB-SubCell"/>
</dbReference>
<dbReference type="GO" id="GO:1902282">
    <property type="term" value="F:voltage-gated potassium channel activity involved in ventricular cardiac muscle cell action potential repolarization"/>
    <property type="evidence" value="ECO:0007669"/>
    <property type="project" value="Ensembl"/>
</dbReference>
<dbReference type="GO" id="GO:0002070">
    <property type="term" value="P:epithelial cell maturation"/>
    <property type="evidence" value="ECO:0007669"/>
    <property type="project" value="Ensembl"/>
</dbReference>
<dbReference type="GO" id="GO:0021750">
    <property type="term" value="P:vestibular nucleus development"/>
    <property type="evidence" value="ECO:0007669"/>
    <property type="project" value="Ensembl"/>
</dbReference>
<organism evidence="21 22">
    <name type="scientific">Ornithorhynchus anatinus</name>
    <name type="common">Duckbill platypus</name>
    <dbReference type="NCBI Taxonomy" id="9258"/>
    <lineage>
        <taxon>Eukaryota</taxon>
        <taxon>Metazoa</taxon>
        <taxon>Chordata</taxon>
        <taxon>Craniata</taxon>
        <taxon>Vertebrata</taxon>
        <taxon>Euteleostomi</taxon>
        <taxon>Mammalia</taxon>
        <taxon>Monotremata</taxon>
        <taxon>Ornithorhynchidae</taxon>
        <taxon>Ornithorhynchus</taxon>
    </lineage>
</organism>
<evidence type="ECO:0000256" key="14">
    <source>
        <dbReference type="ARBA" id="ARBA00023065"/>
    </source>
</evidence>
<keyword evidence="15 20" id="KW-0472">Membrane</keyword>
<keyword evidence="5" id="KW-0813">Transport</keyword>
<dbReference type="GeneTree" id="ENSGT00940000154497"/>
<evidence type="ECO:0000313" key="22">
    <source>
        <dbReference type="Proteomes" id="UP000002279"/>
    </source>
</evidence>
<keyword evidence="12" id="KW-0630">Potassium</keyword>
<dbReference type="InParanoid" id="F6ZQG6"/>
<comment type="similarity">
    <text evidence="4">Belongs to the potassium channel KCNE family.</text>
</comment>
<evidence type="ECO:0000256" key="17">
    <source>
        <dbReference type="ARBA" id="ARBA00023303"/>
    </source>
</evidence>
<dbReference type="GO" id="GO:0044325">
    <property type="term" value="F:transmembrane transporter binding"/>
    <property type="evidence" value="ECO:0000318"/>
    <property type="project" value="GO_Central"/>
</dbReference>
<dbReference type="GO" id="GO:0031433">
    <property type="term" value="F:telethonin binding"/>
    <property type="evidence" value="ECO:0007669"/>
    <property type="project" value="Ensembl"/>
</dbReference>
<dbReference type="GO" id="GO:0086011">
    <property type="term" value="P:membrane repolarization during action potential"/>
    <property type="evidence" value="ECO:0000318"/>
    <property type="project" value="GO_Central"/>
</dbReference>
<evidence type="ECO:0000256" key="4">
    <source>
        <dbReference type="ARBA" id="ARBA00005688"/>
    </source>
</evidence>
<evidence type="ECO:0000256" key="5">
    <source>
        <dbReference type="ARBA" id="ARBA00022448"/>
    </source>
</evidence>
<keyword evidence="10" id="KW-0631">Potassium channel</keyword>
<dbReference type="InterPro" id="IPR005424">
    <property type="entry name" value="KCNE1"/>
</dbReference>
<evidence type="ECO:0000256" key="10">
    <source>
        <dbReference type="ARBA" id="ARBA00022826"/>
    </source>
</evidence>
<evidence type="ECO:0000256" key="6">
    <source>
        <dbReference type="ARBA" id="ARBA00022475"/>
    </source>
</evidence>
<dbReference type="Ensembl" id="ENSOANT00000003878.2">
    <property type="protein sequence ID" value="ENSOANP00000003877.2"/>
    <property type="gene ID" value="ENSOANG00000002443.2"/>
</dbReference>
<dbReference type="GO" id="GO:0086005">
    <property type="term" value="P:ventricular cardiac muscle cell action potential"/>
    <property type="evidence" value="ECO:0000318"/>
    <property type="project" value="GO_Central"/>
</dbReference>
<dbReference type="GO" id="GO:1901381">
    <property type="term" value="P:positive regulation of potassium ion transmembrane transport"/>
    <property type="evidence" value="ECO:0007669"/>
    <property type="project" value="Ensembl"/>
</dbReference>
<dbReference type="GO" id="GO:0071320">
    <property type="term" value="P:cellular response to cAMP"/>
    <property type="evidence" value="ECO:0007669"/>
    <property type="project" value="Ensembl"/>
</dbReference>
<reference evidence="21" key="3">
    <citation type="submission" date="2025-09" db="UniProtKB">
        <authorList>
            <consortium name="Ensembl"/>
        </authorList>
    </citation>
    <scope>IDENTIFICATION</scope>
    <source>
        <strain evidence="21">Glennie</strain>
    </source>
</reference>
<evidence type="ECO:0000256" key="20">
    <source>
        <dbReference type="SAM" id="Phobius"/>
    </source>
</evidence>
<dbReference type="GO" id="GO:0005251">
    <property type="term" value="F:delayed rectifier potassium channel activity"/>
    <property type="evidence" value="ECO:0007669"/>
    <property type="project" value="Ensembl"/>
</dbReference>
<dbReference type="PRINTS" id="PR00168">
    <property type="entry name" value="KCNECHANNEL"/>
</dbReference>
<protein>
    <recommendedName>
        <fullName evidence="18">Potassium voltage-gated channel subfamily E member 1</fullName>
    </recommendedName>
</protein>
<dbReference type="FunCoup" id="F6ZQG6">
    <property type="interactions" value="123"/>
</dbReference>
<dbReference type="GO" id="GO:0086091">
    <property type="term" value="P:regulation of heart rate by cardiac conduction"/>
    <property type="evidence" value="ECO:0000318"/>
    <property type="project" value="GO_Central"/>
</dbReference>
<keyword evidence="16" id="KW-0325">Glycoprotein</keyword>
<dbReference type="GO" id="GO:0033363">
    <property type="term" value="P:secretory granule organization"/>
    <property type="evidence" value="ECO:0007669"/>
    <property type="project" value="Ensembl"/>
</dbReference>
<dbReference type="Proteomes" id="UP000002279">
    <property type="component" value="Chromosome 17"/>
</dbReference>
<evidence type="ECO:0000256" key="2">
    <source>
        <dbReference type="ARBA" id="ARBA00004251"/>
    </source>
</evidence>
<dbReference type="PRINTS" id="PR01604">
    <property type="entry name" value="KCNE1CHANNEL"/>
</dbReference>
<keyword evidence="11" id="KW-0851">Voltage-gated channel</keyword>
<keyword evidence="17" id="KW-0407">Ion channel</keyword>
<comment type="subcellular location">
    <subcellularLocation>
        <location evidence="1">Apical cell membrane</location>
    </subcellularLocation>
    <subcellularLocation>
        <location evidence="2">Cell membrane</location>
        <topology evidence="2">Single-pass type I membrane protein</topology>
    </subcellularLocation>
    <subcellularLocation>
        <location evidence="3">Membrane raft</location>
    </subcellularLocation>
</comment>
<evidence type="ECO:0000256" key="13">
    <source>
        <dbReference type="ARBA" id="ARBA00022989"/>
    </source>
</evidence>
<keyword evidence="14" id="KW-0406">Ion transport</keyword>
<keyword evidence="8" id="KW-0597">Phosphoprotein</keyword>
<dbReference type="GO" id="GO:0008076">
    <property type="term" value="C:voltage-gated potassium channel complex"/>
    <property type="evidence" value="ECO:0000318"/>
    <property type="project" value="GO_Central"/>
</dbReference>
<dbReference type="Pfam" id="PF02060">
    <property type="entry name" value="ISK_Channel"/>
    <property type="match status" value="1"/>
</dbReference>
<dbReference type="GO" id="GO:0015459">
    <property type="term" value="F:potassium channel regulator activity"/>
    <property type="evidence" value="ECO:0000318"/>
    <property type="project" value="GO_Central"/>
</dbReference>
<reference evidence="21 22" key="1">
    <citation type="journal article" date="2008" name="Nature">
        <title>Genome analysis of the platypus reveals unique signatures of evolution.</title>
        <authorList>
            <person name="Warren W.C."/>
            <person name="Hillier L.W."/>
            <person name="Marshall Graves J.A."/>
            <person name="Birney E."/>
            <person name="Ponting C.P."/>
            <person name="Grutzner F."/>
            <person name="Belov K."/>
            <person name="Miller W."/>
            <person name="Clarke L."/>
            <person name="Chinwalla A.T."/>
            <person name="Yang S.P."/>
            <person name="Heger A."/>
            <person name="Locke D.P."/>
            <person name="Miethke P."/>
            <person name="Waters P.D."/>
            <person name="Veyrunes F."/>
            <person name="Fulton L."/>
            <person name="Fulton B."/>
            <person name="Graves T."/>
            <person name="Wallis J."/>
            <person name="Puente X.S."/>
            <person name="Lopez-Otin C."/>
            <person name="Ordonez G.R."/>
            <person name="Eichler E.E."/>
            <person name="Chen L."/>
            <person name="Cheng Z."/>
            <person name="Deakin J.E."/>
            <person name="Alsop A."/>
            <person name="Thompson K."/>
            <person name="Kirby P."/>
            <person name="Papenfuss A.T."/>
            <person name="Wakefield M.J."/>
            <person name="Olender T."/>
            <person name="Lancet D."/>
            <person name="Huttley G.A."/>
            <person name="Smit A.F."/>
            <person name="Pask A."/>
            <person name="Temple-Smith P."/>
            <person name="Batzer M.A."/>
            <person name="Walker J.A."/>
            <person name="Konkel M.K."/>
            <person name="Harris R.S."/>
            <person name="Whittington C.M."/>
            <person name="Wong E.S."/>
            <person name="Gemmell N.J."/>
            <person name="Buschiazzo E."/>
            <person name="Vargas Jentzsch I.M."/>
            <person name="Merkel A."/>
            <person name="Schmitz J."/>
            <person name="Zemann A."/>
            <person name="Churakov G."/>
            <person name="Kriegs J.O."/>
            <person name="Brosius J."/>
            <person name="Murchison E.P."/>
            <person name="Sachidanandam R."/>
            <person name="Smith C."/>
            <person name="Hannon G.J."/>
            <person name="Tsend-Ayush E."/>
            <person name="McMillan D."/>
            <person name="Attenborough R."/>
            <person name="Rens W."/>
            <person name="Ferguson-Smith M."/>
            <person name="Lefevre C.M."/>
            <person name="Sharp J.A."/>
            <person name="Nicholas K.R."/>
            <person name="Ray D.A."/>
            <person name="Kube M."/>
            <person name="Reinhardt R."/>
            <person name="Pringle T.H."/>
            <person name="Taylor J."/>
            <person name="Jones R.C."/>
            <person name="Nixon B."/>
            <person name="Dacheux J.L."/>
            <person name="Niwa H."/>
            <person name="Sekita Y."/>
            <person name="Huang X."/>
            <person name="Stark A."/>
            <person name="Kheradpour P."/>
            <person name="Kellis M."/>
            <person name="Flicek P."/>
            <person name="Chen Y."/>
            <person name="Webber C."/>
            <person name="Hardison R."/>
            <person name="Nelson J."/>
            <person name="Hallsworth-Pepin K."/>
            <person name="Delehaunty K."/>
            <person name="Markovic C."/>
            <person name="Minx P."/>
            <person name="Feng Y."/>
            <person name="Kremitzki C."/>
            <person name="Mitreva M."/>
            <person name="Glasscock J."/>
            <person name="Wylie T."/>
            <person name="Wohldmann P."/>
            <person name="Thiru P."/>
            <person name="Nhan M.N."/>
            <person name="Pohl C.S."/>
            <person name="Smith S.M."/>
            <person name="Hou S."/>
            <person name="Nefedov M."/>
            <person name="de Jong P.J."/>
            <person name="Renfree M.B."/>
            <person name="Mardis E.R."/>
            <person name="Wilson R.K."/>
        </authorList>
    </citation>
    <scope>NUCLEOTIDE SEQUENCE [LARGE SCALE GENOMIC DNA]</scope>
    <source>
        <strain evidence="21 22">Glennie</strain>
    </source>
</reference>
<dbReference type="OMA" id="ESCRACY"/>
<evidence type="ECO:0000256" key="9">
    <source>
        <dbReference type="ARBA" id="ARBA00022692"/>
    </source>
</evidence>
<keyword evidence="9 20" id="KW-0812">Transmembrane</keyword>
<evidence type="ECO:0000256" key="18">
    <source>
        <dbReference type="ARBA" id="ARBA00035196"/>
    </source>
</evidence>
<dbReference type="GO" id="GO:0045121">
    <property type="term" value="C:membrane raft"/>
    <property type="evidence" value="ECO:0007669"/>
    <property type="project" value="UniProtKB-SubCell"/>
</dbReference>
<evidence type="ECO:0000256" key="15">
    <source>
        <dbReference type="ARBA" id="ARBA00023136"/>
    </source>
</evidence>
<evidence type="ECO:0000256" key="12">
    <source>
        <dbReference type="ARBA" id="ARBA00022958"/>
    </source>
</evidence>
<accession>F6ZQG6</accession>
<evidence type="ECO:0000256" key="7">
    <source>
        <dbReference type="ARBA" id="ARBA00022538"/>
    </source>
</evidence>
<dbReference type="GO" id="GO:0097623">
    <property type="term" value="P:potassium ion export across plasma membrane"/>
    <property type="evidence" value="ECO:0000318"/>
    <property type="project" value="GO_Central"/>
</dbReference>
<dbReference type="STRING" id="9258.ENSOANP00000003877"/>
<proteinExistence type="inferred from homology"/>
<keyword evidence="6" id="KW-1003">Cell membrane</keyword>
<keyword evidence="7" id="KW-0633">Potassium transport</keyword>
<keyword evidence="22" id="KW-1185">Reference proteome</keyword>
<evidence type="ECO:0000256" key="16">
    <source>
        <dbReference type="ARBA" id="ARBA00023180"/>
    </source>
</evidence>
<comment type="function">
    <text evidence="19">Ancillary protein that functions as a regulatory subunit of the voltage-gated potassium (Kv) channel complex composed of pore-forming and potassium-conducting alpha subunits and of regulatory beta subunits. KCNE1 beta subunit modulates the gating kinetics and enhances stability of the channel complex. Alters the gating of the delayed rectifier Kv channel containing KCNB1 alpha subunit. Associates with KCNQ1/KVLQT1 alpha subunit to form the slowly activating delayed rectifier cardiac potassium (IKs) channel responsible for ventricular muscle action potential repolarization. The outward current reaches its steady state only after 50 seconds. Assembly with KCNH2/HERG alpha subunit Kv channel may regulate the rapidly activating component of the delayed rectifying potassium current (IKr) in heart.</text>
</comment>
<sequence>MAGGRQEWSEEVALLNSTATGPFLPQLVEGYLQLDTNVSTGSTPRTTPDHLEAVYILILLGFFAFFTLGIMLSYIRSKKLEHSHDPYNVYIESDCWHQKDKAYFQARFLESYRACYVIENKMAAEQPNVYLPEEKFPLSPGLSKFRRGRE</sequence>
<name>F6ZQG6_ORNAN</name>
<evidence type="ECO:0000313" key="21">
    <source>
        <dbReference type="Ensembl" id="ENSOANP00000003877.2"/>
    </source>
</evidence>
<dbReference type="GO" id="GO:0060307">
    <property type="term" value="P:regulation of ventricular cardiac muscle cell membrane repolarization"/>
    <property type="evidence" value="ECO:0000318"/>
    <property type="project" value="GO_Central"/>
</dbReference>
<evidence type="ECO:0000256" key="11">
    <source>
        <dbReference type="ARBA" id="ARBA00022882"/>
    </source>
</evidence>
<gene>
    <name evidence="21" type="primary">KCNE1</name>
</gene>
<feature type="transmembrane region" description="Helical" evidence="20">
    <location>
        <begin position="53"/>
        <end position="75"/>
    </location>
</feature>
<dbReference type="AlphaFoldDB" id="F6ZQG6"/>
<dbReference type="InterPro" id="IPR000369">
    <property type="entry name" value="K_chnl_KCNE"/>
</dbReference>
<dbReference type="GO" id="GO:0009986">
    <property type="term" value="C:cell surface"/>
    <property type="evidence" value="ECO:0007669"/>
    <property type="project" value="Ensembl"/>
</dbReference>
<dbReference type="HOGENOM" id="CLU_159026_0_0_1"/>
<dbReference type="PANTHER" id="PTHR15282">
    <property type="entry name" value="POTASSIUM VOLTAGE-GATED CHANNEL SUBFAMILY E MEMBER 1, 3"/>
    <property type="match status" value="1"/>
</dbReference>
<dbReference type="eggNOG" id="ENOG502SG7D">
    <property type="taxonomic scope" value="Eukaryota"/>
</dbReference>
<evidence type="ECO:0000256" key="3">
    <source>
        <dbReference type="ARBA" id="ARBA00004285"/>
    </source>
</evidence>
<evidence type="ECO:0000256" key="8">
    <source>
        <dbReference type="ARBA" id="ARBA00022553"/>
    </source>
</evidence>
<dbReference type="Bgee" id="ENSOANG00000002443">
    <property type="expression patterns" value="Expressed in adult mammalian kidney and 1 other cell type or tissue"/>
</dbReference>
<dbReference type="PANTHER" id="PTHR15282:SF10">
    <property type="entry name" value="POTASSIUM VOLTAGE-GATED CHANNEL SUBFAMILY E MEMBER 1"/>
    <property type="match status" value="1"/>
</dbReference>
<evidence type="ECO:0000256" key="19">
    <source>
        <dbReference type="ARBA" id="ARBA00045479"/>
    </source>
</evidence>